<evidence type="ECO:0000313" key="2">
    <source>
        <dbReference type="Proteomes" id="UP000266188"/>
    </source>
</evidence>
<accession>A0A3A2Z259</accession>
<reference evidence="2" key="1">
    <citation type="submission" date="2017-02" db="EMBL/GenBank/DDBJ databases">
        <authorList>
            <person name="Tafer H."/>
            <person name="Lopandic K."/>
        </authorList>
    </citation>
    <scope>NUCLEOTIDE SEQUENCE [LARGE SCALE GENOMIC DNA]</scope>
    <source>
        <strain evidence="2">CBS 366.77</strain>
    </source>
</reference>
<proteinExistence type="predicted"/>
<protein>
    <submittedName>
        <fullName evidence="1">Uncharacterized protein</fullName>
    </submittedName>
</protein>
<organism evidence="1 2">
    <name type="scientific">Aspergillus sclerotialis</name>
    <dbReference type="NCBI Taxonomy" id="2070753"/>
    <lineage>
        <taxon>Eukaryota</taxon>
        <taxon>Fungi</taxon>
        <taxon>Dikarya</taxon>
        <taxon>Ascomycota</taxon>
        <taxon>Pezizomycotina</taxon>
        <taxon>Eurotiomycetes</taxon>
        <taxon>Eurotiomycetidae</taxon>
        <taxon>Eurotiales</taxon>
        <taxon>Aspergillaceae</taxon>
        <taxon>Aspergillus</taxon>
        <taxon>Aspergillus subgen. Polypaecilum</taxon>
    </lineage>
</organism>
<name>A0A3A2Z259_9EURO</name>
<gene>
    <name evidence="1" type="ORF">PHISCL_10707</name>
</gene>
<sequence>MLKFKLTNEVAHPKINQTFFEQQPGQCMDAVDDLWQVFLLIQVNKFEPKELRQFDLVKQPKE</sequence>
<evidence type="ECO:0000313" key="1">
    <source>
        <dbReference type="EMBL" id="RJE16956.1"/>
    </source>
</evidence>
<dbReference type="EMBL" id="MVGC01002047">
    <property type="protein sequence ID" value="RJE16956.1"/>
    <property type="molecule type" value="Genomic_DNA"/>
</dbReference>
<comment type="caution">
    <text evidence="1">The sequence shown here is derived from an EMBL/GenBank/DDBJ whole genome shotgun (WGS) entry which is preliminary data.</text>
</comment>
<keyword evidence="2" id="KW-1185">Reference proteome</keyword>
<dbReference type="Proteomes" id="UP000266188">
    <property type="component" value="Unassembled WGS sequence"/>
</dbReference>
<dbReference type="AlphaFoldDB" id="A0A3A2Z259"/>